<gene>
    <name evidence="1" type="primary">Gephyllon.1_3_3</name>
</gene>
<organism evidence="1 2">
    <name type="scientific">ssRNA phage Gephyllon.1_3</name>
    <dbReference type="NCBI Taxonomy" id="2786129"/>
    <lineage>
        <taxon>Viruses</taxon>
        <taxon>Riboviria</taxon>
        <taxon>Orthornavirae</taxon>
        <taxon>Lenarviricota</taxon>
        <taxon>Leviviricetes</taxon>
        <taxon>Timlovirales</taxon>
        <taxon>Steitzviridae</taxon>
        <taxon>Hodnevirus</taxon>
        <taxon>Hodnevirus mononeochorovicinum</taxon>
        <taxon>Gredihovirus neochorovicinum</taxon>
    </lineage>
</organism>
<proteinExistence type="predicted"/>
<dbReference type="KEGG" id="vg:80401408"/>
<dbReference type="EMBL" id="BK013991">
    <property type="protein sequence ID" value="DAD52059.1"/>
    <property type="molecule type" value="Genomic_RNA"/>
</dbReference>
<dbReference type="RefSeq" id="YP_010771709.1">
    <property type="nucleotide sequence ID" value="NC_074625.1"/>
</dbReference>
<dbReference type="Proteomes" id="UP000682242">
    <property type="component" value="Segment"/>
</dbReference>
<dbReference type="GeneID" id="80401408"/>
<accession>A0A8S5L3I2</accession>
<protein>
    <submittedName>
        <fullName evidence="1">Uncharacterized protein</fullName>
    </submittedName>
</protein>
<name>A0A8S5L3I2_9VIRU</name>
<keyword evidence="2" id="KW-1185">Reference proteome</keyword>
<reference evidence="1" key="1">
    <citation type="submission" date="2020-09" db="EMBL/GenBank/DDBJ databases">
        <title>Leviviricetes taxonomy.</title>
        <authorList>
            <person name="Stockdale S.R."/>
            <person name="Callanan J."/>
            <person name="Adriaenssens E.M."/>
            <person name="Kuhn J.H."/>
            <person name="Rumnieks J."/>
            <person name="Shkoporov A."/>
            <person name="Draper L.A."/>
            <person name="Ross P."/>
            <person name="Hill C."/>
        </authorList>
    </citation>
    <scope>NUCLEOTIDE SEQUENCE</scope>
</reference>
<evidence type="ECO:0000313" key="2">
    <source>
        <dbReference type="Proteomes" id="UP000682242"/>
    </source>
</evidence>
<evidence type="ECO:0000313" key="1">
    <source>
        <dbReference type="EMBL" id="DAD52059.1"/>
    </source>
</evidence>
<sequence>MGQTFQSDPFPGGFHLVELISPCRQMMINVEEILVSRETPTLITVHLLEDTFLREGAVQITIRVQHSPRSSW</sequence>